<feature type="region of interest" description="Disordered" evidence="1">
    <location>
        <begin position="1"/>
        <end position="31"/>
    </location>
</feature>
<gene>
    <name evidence="2" type="primary">IMMP2L</name>
</gene>
<evidence type="ECO:0000313" key="3">
    <source>
        <dbReference type="Proteomes" id="UP000823872"/>
    </source>
</evidence>
<feature type="compositionally biased region" description="Basic residues" evidence="1">
    <location>
        <begin position="12"/>
        <end position="25"/>
    </location>
</feature>
<evidence type="ECO:0000313" key="2">
    <source>
        <dbReference type="Ensembl" id="ENSFCTP00005040323.1"/>
    </source>
</evidence>
<dbReference type="Proteomes" id="UP000823872">
    <property type="component" value="Chromosome B2"/>
</dbReference>
<reference evidence="2 3" key="1">
    <citation type="submission" date="2021-02" db="EMBL/GenBank/DDBJ databases">
        <title>Safari Cat Assemblies.</title>
        <authorList>
            <person name="Bredemeyer K.R."/>
            <person name="Murphy W.J."/>
        </authorList>
    </citation>
    <scope>NUCLEOTIDE SEQUENCE [LARGE SCALE GENOMIC DNA]</scope>
</reference>
<keyword evidence="3" id="KW-1185">Reference proteome</keyword>
<sequence length="130" mass="14435">MWGGPAITCPPHPRHRNSHGKHWKPHPAGGIRLNLSKRQRHSPRTELPQLDSLAPLPQDLIHKDHLPGKSHSSGSGWLCIGCRCRRVGLSRFPACGRFPRVSVSGVIRERGYELHLNGGTADLQHQPQGH</sequence>
<organism evidence="2 3">
    <name type="scientific">Felis catus</name>
    <name type="common">Cat</name>
    <name type="synonym">Felis silvestris catus</name>
    <dbReference type="NCBI Taxonomy" id="9685"/>
    <lineage>
        <taxon>Eukaryota</taxon>
        <taxon>Metazoa</taxon>
        <taxon>Chordata</taxon>
        <taxon>Craniata</taxon>
        <taxon>Vertebrata</taxon>
        <taxon>Euteleostomi</taxon>
        <taxon>Mammalia</taxon>
        <taxon>Eutheria</taxon>
        <taxon>Laurasiatheria</taxon>
        <taxon>Carnivora</taxon>
        <taxon>Feliformia</taxon>
        <taxon>Felidae</taxon>
        <taxon>Felinae</taxon>
        <taxon>Felis</taxon>
    </lineage>
</organism>
<protein>
    <submittedName>
        <fullName evidence="2">Uncharacterized protein</fullName>
    </submittedName>
</protein>
<dbReference type="Ensembl" id="ENSFCTT00005054753.1">
    <property type="protein sequence ID" value="ENSFCTP00005040323.1"/>
    <property type="gene ID" value="ENSFCTG00005019029.1"/>
</dbReference>
<name>A0ABI7Z008_FELCA</name>
<accession>A0ABI7Z008</accession>
<reference evidence="2" key="2">
    <citation type="submission" date="2025-08" db="UniProtKB">
        <authorList>
            <consortium name="Ensembl"/>
        </authorList>
    </citation>
    <scope>IDENTIFICATION</scope>
    <source>
        <strain evidence="2">breed Abyssinian</strain>
    </source>
</reference>
<reference evidence="2" key="3">
    <citation type="submission" date="2025-09" db="UniProtKB">
        <authorList>
            <consortium name="Ensembl"/>
        </authorList>
    </citation>
    <scope>IDENTIFICATION</scope>
    <source>
        <strain evidence="2">breed Abyssinian</strain>
    </source>
</reference>
<evidence type="ECO:0000256" key="1">
    <source>
        <dbReference type="SAM" id="MobiDB-lite"/>
    </source>
</evidence>
<proteinExistence type="predicted"/>